<name>A0ABN2E7R3_9ACTN</name>
<proteinExistence type="predicted"/>
<keyword evidence="2" id="KW-1185">Reference proteome</keyword>
<dbReference type="EMBL" id="BAAAND010000008">
    <property type="protein sequence ID" value="GAA1598020.1"/>
    <property type="molecule type" value="Genomic_DNA"/>
</dbReference>
<accession>A0ABN2E7R3</accession>
<dbReference type="Proteomes" id="UP001500190">
    <property type="component" value="Unassembled WGS sequence"/>
</dbReference>
<protein>
    <submittedName>
        <fullName evidence="1">Uncharacterized protein</fullName>
    </submittedName>
</protein>
<organism evidence="1 2">
    <name type="scientific">Kribbella karoonensis</name>
    <dbReference type="NCBI Taxonomy" id="324851"/>
    <lineage>
        <taxon>Bacteria</taxon>
        <taxon>Bacillati</taxon>
        <taxon>Actinomycetota</taxon>
        <taxon>Actinomycetes</taxon>
        <taxon>Propionibacteriales</taxon>
        <taxon>Kribbellaceae</taxon>
        <taxon>Kribbella</taxon>
    </lineage>
</organism>
<evidence type="ECO:0000313" key="2">
    <source>
        <dbReference type="Proteomes" id="UP001500190"/>
    </source>
</evidence>
<evidence type="ECO:0000313" key="1">
    <source>
        <dbReference type="EMBL" id="GAA1598020.1"/>
    </source>
</evidence>
<gene>
    <name evidence="1" type="ORF">GCM10009742_51600</name>
</gene>
<reference evidence="1 2" key="1">
    <citation type="journal article" date="2019" name="Int. J. Syst. Evol. Microbiol.">
        <title>The Global Catalogue of Microorganisms (GCM) 10K type strain sequencing project: providing services to taxonomists for standard genome sequencing and annotation.</title>
        <authorList>
            <consortium name="The Broad Institute Genomics Platform"/>
            <consortium name="The Broad Institute Genome Sequencing Center for Infectious Disease"/>
            <person name="Wu L."/>
            <person name="Ma J."/>
        </authorList>
    </citation>
    <scope>NUCLEOTIDE SEQUENCE [LARGE SCALE GENOMIC DNA]</scope>
    <source>
        <strain evidence="1 2">JCM 14304</strain>
    </source>
</reference>
<sequence length="74" mass="7865">MGHAVLGAGREQVLQPCGAVEQRVLGMDMQMCERSHPVSTTVSCLGPPSKAAAEGAIKQPFGYLDNQEMYCLVA</sequence>
<comment type="caution">
    <text evidence="1">The sequence shown here is derived from an EMBL/GenBank/DDBJ whole genome shotgun (WGS) entry which is preliminary data.</text>
</comment>